<evidence type="ECO:0000313" key="2">
    <source>
        <dbReference type="Proteomes" id="UP001148838"/>
    </source>
</evidence>
<sequence>MSWHGACASGTSRVLSVASLHWFKMDVPIPAPAECEVRSVIKFLNAQGIAPIEIDRQLCQVYGQADGNEFQSLGRAIVKEDEYEEVRRDDIVSIVSWRERVFRLWWEESAPGDEGGRVAQLVEQLATDWKVQGSIPGGDGVFSRCQTFRTAPRFTQPPIKLSTGSFPGVKVGQSVVPTTSPHSSAEVMESMGLYLHAPQVPSWHVTGIP</sequence>
<keyword evidence="2" id="KW-1185">Reference proteome</keyword>
<comment type="caution">
    <text evidence="1">The sequence shown here is derived from an EMBL/GenBank/DDBJ whole genome shotgun (WGS) entry which is preliminary data.</text>
</comment>
<name>A0ABQ8TGR6_PERAM</name>
<dbReference type="Proteomes" id="UP001148838">
    <property type="component" value="Unassembled WGS sequence"/>
</dbReference>
<gene>
    <name evidence="1" type="ORF">ANN_12464</name>
</gene>
<protein>
    <submittedName>
        <fullName evidence="1">Uncharacterized protein</fullName>
    </submittedName>
</protein>
<accession>A0ABQ8TGR6</accession>
<reference evidence="1 2" key="1">
    <citation type="journal article" date="2022" name="Allergy">
        <title>Genome assembly and annotation of Periplaneta americana reveal a comprehensive cockroach allergen profile.</title>
        <authorList>
            <person name="Wang L."/>
            <person name="Xiong Q."/>
            <person name="Saelim N."/>
            <person name="Wang L."/>
            <person name="Nong W."/>
            <person name="Wan A.T."/>
            <person name="Shi M."/>
            <person name="Liu X."/>
            <person name="Cao Q."/>
            <person name="Hui J.H.L."/>
            <person name="Sookrung N."/>
            <person name="Leung T.F."/>
            <person name="Tungtrongchitr A."/>
            <person name="Tsui S.K.W."/>
        </authorList>
    </citation>
    <scope>NUCLEOTIDE SEQUENCE [LARGE SCALE GENOMIC DNA]</scope>
    <source>
        <strain evidence="1">PWHHKU_190912</strain>
    </source>
</reference>
<proteinExistence type="predicted"/>
<evidence type="ECO:0000313" key="1">
    <source>
        <dbReference type="EMBL" id="KAJ4445779.1"/>
    </source>
</evidence>
<organism evidence="1 2">
    <name type="scientific">Periplaneta americana</name>
    <name type="common">American cockroach</name>
    <name type="synonym">Blatta americana</name>
    <dbReference type="NCBI Taxonomy" id="6978"/>
    <lineage>
        <taxon>Eukaryota</taxon>
        <taxon>Metazoa</taxon>
        <taxon>Ecdysozoa</taxon>
        <taxon>Arthropoda</taxon>
        <taxon>Hexapoda</taxon>
        <taxon>Insecta</taxon>
        <taxon>Pterygota</taxon>
        <taxon>Neoptera</taxon>
        <taxon>Polyneoptera</taxon>
        <taxon>Dictyoptera</taxon>
        <taxon>Blattodea</taxon>
        <taxon>Blattoidea</taxon>
        <taxon>Blattidae</taxon>
        <taxon>Blattinae</taxon>
        <taxon>Periplaneta</taxon>
    </lineage>
</organism>
<dbReference type="EMBL" id="JAJSOF020000009">
    <property type="protein sequence ID" value="KAJ4445779.1"/>
    <property type="molecule type" value="Genomic_DNA"/>
</dbReference>